<gene>
    <name evidence="2" type="ORF">ACFQ4M_12590</name>
</gene>
<evidence type="ECO:0000313" key="3">
    <source>
        <dbReference type="Proteomes" id="UP001597158"/>
    </source>
</evidence>
<evidence type="ECO:0000256" key="1">
    <source>
        <dbReference type="SAM" id="SignalP"/>
    </source>
</evidence>
<keyword evidence="3" id="KW-1185">Reference proteome</keyword>
<dbReference type="Proteomes" id="UP001597158">
    <property type="component" value="Unassembled WGS sequence"/>
</dbReference>
<keyword evidence="1" id="KW-0732">Signal</keyword>
<feature type="chain" id="PRO_5047187145" evidence="1">
    <location>
        <begin position="23"/>
        <end position="249"/>
    </location>
</feature>
<dbReference type="EMBL" id="JBHTMC010000024">
    <property type="protein sequence ID" value="MFD1264417.1"/>
    <property type="molecule type" value="Genomic_DNA"/>
</dbReference>
<reference evidence="3" key="1">
    <citation type="journal article" date="2019" name="Int. J. Syst. Evol. Microbiol.">
        <title>The Global Catalogue of Microorganisms (GCM) 10K type strain sequencing project: providing services to taxonomists for standard genome sequencing and annotation.</title>
        <authorList>
            <consortium name="The Broad Institute Genomics Platform"/>
            <consortium name="The Broad Institute Genome Sequencing Center for Infectious Disease"/>
            <person name="Wu L."/>
            <person name="Ma J."/>
        </authorList>
    </citation>
    <scope>NUCLEOTIDE SEQUENCE [LARGE SCALE GENOMIC DNA]</scope>
    <source>
        <strain evidence="3">CCUG 48884</strain>
    </source>
</reference>
<evidence type="ECO:0000313" key="2">
    <source>
        <dbReference type="EMBL" id="MFD1264417.1"/>
    </source>
</evidence>
<protein>
    <submittedName>
        <fullName evidence="2">DUF3108 domain-containing protein</fullName>
    </submittedName>
</protein>
<dbReference type="RefSeq" id="WP_277830753.1">
    <property type="nucleotide sequence ID" value="NZ_JARQZE010000002.1"/>
</dbReference>
<organism evidence="2 3">
    <name type="scientific">Thauera mechernichensis</name>
    <dbReference type="NCBI Taxonomy" id="82788"/>
    <lineage>
        <taxon>Bacteria</taxon>
        <taxon>Pseudomonadati</taxon>
        <taxon>Pseudomonadota</taxon>
        <taxon>Betaproteobacteria</taxon>
        <taxon>Rhodocyclales</taxon>
        <taxon>Zoogloeaceae</taxon>
        <taxon>Thauera</taxon>
    </lineage>
</organism>
<dbReference type="InterPro" id="IPR021457">
    <property type="entry name" value="DUF3108"/>
</dbReference>
<sequence>MSGSLRFVVLLCLACLVPAAAAAGFADPPATGSMRFDVHYGSQGFKVGSAQHSWSLADGRYELELELEARGLAGLFGLQYRQHSRGLLSGAGLRPELFSVEQRGRKSEAAHFDWPAGRVSIRREGAERRSGTLEAGAQDLLSLWHQASHVARNGRPVSLQVITNKSVKDAVLEPDGKESLSLPIGKVETLRLRAHAEDGGLNIRIWLSVDHGLLPVRIRIEDEKGGVLDQRAAAIETGRPAATATGTKN</sequence>
<name>A0ABW3WFE2_9RHOO</name>
<feature type="signal peptide" evidence="1">
    <location>
        <begin position="1"/>
        <end position="22"/>
    </location>
</feature>
<accession>A0ABW3WFE2</accession>
<dbReference type="Pfam" id="PF11306">
    <property type="entry name" value="DUF3108"/>
    <property type="match status" value="1"/>
</dbReference>
<comment type="caution">
    <text evidence="2">The sequence shown here is derived from an EMBL/GenBank/DDBJ whole genome shotgun (WGS) entry which is preliminary data.</text>
</comment>
<proteinExistence type="predicted"/>